<dbReference type="PANTHER" id="PTHR21599">
    <property type="entry name" value="GLYCERATE KINASE"/>
    <property type="match status" value="1"/>
</dbReference>
<dbReference type="Gene3D" id="3.40.50.10350">
    <property type="entry name" value="Glycerate kinase, domain 1"/>
    <property type="match status" value="1"/>
</dbReference>
<dbReference type="EMBL" id="JAACAK010000120">
    <property type="protein sequence ID" value="NIR76305.1"/>
    <property type="molecule type" value="Genomic_DNA"/>
</dbReference>
<evidence type="ECO:0000256" key="2">
    <source>
        <dbReference type="ARBA" id="ARBA00022679"/>
    </source>
</evidence>
<proteinExistence type="inferred from homology"/>
<dbReference type="GO" id="GO:0031388">
    <property type="term" value="P:organic acid phosphorylation"/>
    <property type="evidence" value="ECO:0007669"/>
    <property type="project" value="UniProtKB-UniRule"/>
</dbReference>
<reference evidence="5 6" key="1">
    <citation type="submission" date="2020-01" db="EMBL/GenBank/DDBJ databases">
        <title>Genomes assembled from Gulf of Kutch pelagic sediment metagenomes.</title>
        <authorList>
            <person name="Chandrashekar M."/>
            <person name="Mahajan M.S."/>
            <person name="Dave K.J."/>
            <person name="Vatsa P."/>
            <person name="Nathani N.M."/>
        </authorList>
    </citation>
    <scope>NUCLEOTIDE SEQUENCE [LARGE SCALE GENOMIC DNA]</scope>
    <source>
        <strain evidence="5">KS3-K002</strain>
    </source>
</reference>
<name>A0AAE5CCY9_9BACT</name>
<keyword evidence="2 4" id="KW-0808">Transferase</keyword>
<comment type="caution">
    <text evidence="5">The sequence shown here is derived from an EMBL/GenBank/DDBJ whole genome shotgun (WGS) entry which is preliminary data.</text>
</comment>
<gene>
    <name evidence="5" type="ORF">GWO12_14520</name>
</gene>
<dbReference type="SUPFAM" id="SSF110738">
    <property type="entry name" value="Glycerate kinase I"/>
    <property type="match status" value="1"/>
</dbReference>
<protein>
    <submittedName>
        <fullName evidence="5">Glycerate kinase</fullName>
    </submittedName>
</protein>
<evidence type="ECO:0000256" key="3">
    <source>
        <dbReference type="ARBA" id="ARBA00022777"/>
    </source>
</evidence>
<dbReference type="AlphaFoldDB" id="A0AAE5CCY9"/>
<dbReference type="Pfam" id="PF02595">
    <property type="entry name" value="Gly_kinase"/>
    <property type="match status" value="1"/>
</dbReference>
<keyword evidence="3 4" id="KW-0418">Kinase</keyword>
<evidence type="ECO:0000313" key="5">
    <source>
        <dbReference type="EMBL" id="NIR76305.1"/>
    </source>
</evidence>
<dbReference type="PANTHER" id="PTHR21599:SF0">
    <property type="entry name" value="GLYCERATE KINASE"/>
    <property type="match status" value="1"/>
</dbReference>
<dbReference type="Gene3D" id="3.90.1510.10">
    <property type="entry name" value="Glycerate kinase, domain 2"/>
    <property type="match status" value="1"/>
</dbReference>
<dbReference type="PIRSF" id="PIRSF006078">
    <property type="entry name" value="GlxK"/>
    <property type="match status" value="1"/>
</dbReference>
<dbReference type="Proteomes" id="UP000702544">
    <property type="component" value="Unassembled WGS sequence"/>
</dbReference>
<dbReference type="InterPro" id="IPR018193">
    <property type="entry name" value="Glyc_kinase_flavodox-like_fold"/>
</dbReference>
<dbReference type="InterPro" id="IPR036129">
    <property type="entry name" value="Glycerate_kinase_sf"/>
</dbReference>
<evidence type="ECO:0000256" key="1">
    <source>
        <dbReference type="ARBA" id="ARBA00006284"/>
    </source>
</evidence>
<evidence type="ECO:0000256" key="4">
    <source>
        <dbReference type="PIRNR" id="PIRNR006078"/>
    </source>
</evidence>
<comment type="similarity">
    <text evidence="1 4">Belongs to the glycerate kinase type-1 family.</text>
</comment>
<dbReference type="InterPro" id="IPR018197">
    <property type="entry name" value="Glycerate_kinase_RE-like"/>
</dbReference>
<organism evidence="5 6">
    <name type="scientific">Candidatus Kutchimonas denitrificans</name>
    <dbReference type="NCBI Taxonomy" id="3056748"/>
    <lineage>
        <taxon>Bacteria</taxon>
        <taxon>Pseudomonadati</taxon>
        <taxon>Gemmatimonadota</taxon>
        <taxon>Gemmatimonadia</taxon>
        <taxon>Candidatus Palauibacterales</taxon>
        <taxon>Candidatus Palauibacteraceae</taxon>
        <taxon>Candidatus Kutchimonas</taxon>
    </lineage>
</organism>
<dbReference type="InterPro" id="IPR004381">
    <property type="entry name" value="Glycerate_kinase"/>
</dbReference>
<dbReference type="GO" id="GO:0008887">
    <property type="term" value="F:glycerate kinase activity"/>
    <property type="evidence" value="ECO:0007669"/>
    <property type="project" value="UniProtKB-UniRule"/>
</dbReference>
<dbReference type="NCBIfam" id="TIGR00045">
    <property type="entry name" value="glycerate kinase"/>
    <property type="match status" value="1"/>
</dbReference>
<evidence type="ECO:0000313" key="6">
    <source>
        <dbReference type="Proteomes" id="UP000702544"/>
    </source>
</evidence>
<accession>A0AAE5CCY9</accession>
<sequence>MTSRAHRSVVVAPTAFKGTMGPATVARAMVAGVRQVWPRAETSERPLSDGGNGLLEACRALEEGQLEPIVVQGPLGAPVRAVLLRQGSRVVIESAEACGLHLVPESRRDPIGATTFGVGELLRAAVAGGAGSIVLGLGGSATVDGGSGMARALGWEFLDGRGRPLPPGGGELSRLASLKSPPRWSIEVTALCDVENPLVGPLGAARVYGPQKGADARQVELLEAGLARLAEVVETELGVGVADLPGAGAAGGLGAGCRAFLGARLASGADWMLERAGIEGLLASADLVVTGEGHFDAQSRMGKVTGKVLVAAAAAGVPALLVCGRIDGPLPDGVEGMQGAGAAGQLETEDLAELTAAGCRALDEGDRL</sequence>